<dbReference type="AlphaFoldDB" id="A0A837GCK4"/>
<dbReference type="RefSeq" id="WP_045985089.1">
    <property type="nucleotide sequence ID" value="NZ_CP063052.1"/>
</dbReference>
<comment type="caution">
    <text evidence="1">The sequence shown here is derived from an EMBL/GenBank/DDBJ whole genome shotgun (WGS) entry which is preliminary data.</text>
</comment>
<evidence type="ECO:0000313" key="1">
    <source>
        <dbReference type="EMBL" id="KJY77079.1"/>
    </source>
</evidence>
<organism evidence="1">
    <name type="scientific">Vibrio coralliilyticus</name>
    <dbReference type="NCBI Taxonomy" id="190893"/>
    <lineage>
        <taxon>Bacteria</taxon>
        <taxon>Pseudomonadati</taxon>
        <taxon>Pseudomonadota</taxon>
        <taxon>Gammaproteobacteria</taxon>
        <taxon>Vibrionales</taxon>
        <taxon>Vibrionaceae</taxon>
        <taxon>Vibrio</taxon>
    </lineage>
</organism>
<accession>A0A837GCK4</accession>
<sequence>MHYAISHNKSDFQYLTMTPRKKSIKHMLLKVEQGLALMKLGKSEYAIEAGQTVWIPFDVLCALTFFPQTQVQQVEVSCRVTTSLPKQGGFVTLNELTNALLNRLKVMDETHDAQRDILTVLLAELSALKPQLKESRLTRLISQWSPNTDSKLLAEQQLVLTVREAHKRMKSGKKREQIISDLFDNNEAMYSQIEHAILGK</sequence>
<protein>
    <submittedName>
        <fullName evidence="1">AraC family transcriptional regulator</fullName>
    </submittedName>
</protein>
<gene>
    <name evidence="1" type="ORF">TW71_04450</name>
</gene>
<name>A0A837GCK4_9VIBR</name>
<dbReference type="EMBL" id="JXXR01000002">
    <property type="protein sequence ID" value="KJY77079.1"/>
    <property type="molecule type" value="Genomic_DNA"/>
</dbReference>
<proteinExistence type="predicted"/>
<reference evidence="1" key="1">
    <citation type="journal article" date="2015" name="BMC Genomics">
        <title>Genome mining reveals unlocked bioactive potential of marine Gram-negative bacteria.</title>
        <authorList>
            <person name="Machado H."/>
            <person name="Sonnenschein E.C."/>
            <person name="Melchiorsen J."/>
            <person name="Gram L."/>
        </authorList>
    </citation>
    <scope>NUCLEOTIDE SEQUENCE</scope>
    <source>
        <strain evidence="1">S2052</strain>
    </source>
</reference>